<evidence type="ECO:0000256" key="2">
    <source>
        <dbReference type="SAM" id="Phobius"/>
    </source>
</evidence>
<keyword evidence="2" id="KW-0472">Membrane</keyword>
<comment type="caution">
    <text evidence="3">The sequence shown here is derived from an EMBL/GenBank/DDBJ whole genome shotgun (WGS) entry which is preliminary data.</text>
</comment>
<dbReference type="EMBL" id="PYWC01000018">
    <property type="protein sequence ID" value="PWW77926.1"/>
    <property type="molecule type" value="Genomic_DNA"/>
</dbReference>
<evidence type="ECO:0000313" key="4">
    <source>
        <dbReference type="Proteomes" id="UP000246991"/>
    </source>
</evidence>
<name>A0A317SWZ6_9PEZI</name>
<dbReference type="Proteomes" id="UP000246991">
    <property type="component" value="Unassembled WGS sequence"/>
</dbReference>
<feature type="transmembrane region" description="Helical" evidence="2">
    <location>
        <begin position="50"/>
        <end position="71"/>
    </location>
</feature>
<protein>
    <submittedName>
        <fullName evidence="3">Uncharacterized protein</fullName>
    </submittedName>
</protein>
<gene>
    <name evidence="3" type="ORF">C7212DRAFT_312619</name>
</gene>
<feature type="non-terminal residue" evidence="3">
    <location>
        <position position="72"/>
    </location>
</feature>
<dbReference type="AlphaFoldDB" id="A0A317SWZ6"/>
<feature type="compositionally biased region" description="Polar residues" evidence="1">
    <location>
        <begin position="13"/>
        <end position="28"/>
    </location>
</feature>
<feature type="region of interest" description="Disordered" evidence="1">
    <location>
        <begin position="1"/>
        <end position="29"/>
    </location>
</feature>
<keyword evidence="4" id="KW-1185">Reference proteome</keyword>
<reference evidence="3 4" key="1">
    <citation type="submission" date="2018-03" db="EMBL/GenBank/DDBJ databases">
        <title>Genomes of Pezizomycetes fungi and the evolution of truffles.</title>
        <authorList>
            <person name="Murat C."/>
            <person name="Payen T."/>
            <person name="Noel B."/>
            <person name="Kuo A."/>
            <person name="Martin F.M."/>
        </authorList>
    </citation>
    <scope>NUCLEOTIDE SEQUENCE [LARGE SCALE GENOMIC DNA]</scope>
    <source>
        <strain evidence="3">091103-1</strain>
    </source>
</reference>
<sequence length="72" mass="7784">MHGIRISPGRTGENPNSCRGGRQPNSRSDMAIGSVAIDGVTPSYYMVLGYVNWSGSVLLLYMTVISMFCIVV</sequence>
<evidence type="ECO:0000256" key="1">
    <source>
        <dbReference type="SAM" id="MobiDB-lite"/>
    </source>
</evidence>
<keyword evidence="2" id="KW-1133">Transmembrane helix</keyword>
<keyword evidence="2" id="KW-0812">Transmembrane</keyword>
<accession>A0A317SWZ6</accession>
<organism evidence="3 4">
    <name type="scientific">Tuber magnatum</name>
    <name type="common">white Piedmont truffle</name>
    <dbReference type="NCBI Taxonomy" id="42249"/>
    <lineage>
        <taxon>Eukaryota</taxon>
        <taxon>Fungi</taxon>
        <taxon>Dikarya</taxon>
        <taxon>Ascomycota</taxon>
        <taxon>Pezizomycotina</taxon>
        <taxon>Pezizomycetes</taxon>
        <taxon>Pezizales</taxon>
        <taxon>Tuberaceae</taxon>
        <taxon>Tuber</taxon>
    </lineage>
</organism>
<evidence type="ECO:0000313" key="3">
    <source>
        <dbReference type="EMBL" id="PWW77926.1"/>
    </source>
</evidence>
<proteinExistence type="predicted"/>